<organism evidence="4">
    <name type="scientific">Caldithrix abyssi</name>
    <dbReference type="NCBI Taxonomy" id="187145"/>
    <lineage>
        <taxon>Bacteria</taxon>
        <taxon>Pseudomonadati</taxon>
        <taxon>Calditrichota</taxon>
        <taxon>Calditrichia</taxon>
        <taxon>Calditrichales</taxon>
        <taxon>Calditrichaceae</taxon>
        <taxon>Caldithrix</taxon>
    </lineage>
</organism>
<proteinExistence type="predicted"/>
<reference evidence="4" key="1">
    <citation type="journal article" date="2020" name="mSystems">
        <title>Genome- and Community-Level Interaction Insights into Carbon Utilization and Element Cycling Functions of Hydrothermarchaeota in Hydrothermal Sediment.</title>
        <authorList>
            <person name="Zhou Z."/>
            <person name="Liu Y."/>
            <person name="Xu W."/>
            <person name="Pan J."/>
            <person name="Luo Z.H."/>
            <person name="Li M."/>
        </authorList>
    </citation>
    <scope>NUCLEOTIDE SEQUENCE [LARGE SCALE GENOMIC DNA]</scope>
    <source>
        <strain evidence="4">HyVt-577</strain>
    </source>
</reference>
<keyword evidence="1" id="KW-0808">Transferase</keyword>
<evidence type="ECO:0000259" key="3">
    <source>
        <dbReference type="Pfam" id="PF00294"/>
    </source>
</evidence>
<dbReference type="InterPro" id="IPR002173">
    <property type="entry name" value="Carboh/pur_kinase_PfkB_CS"/>
</dbReference>
<dbReference type="AlphaFoldDB" id="A0A7V4U3E4"/>
<dbReference type="Pfam" id="PF00294">
    <property type="entry name" value="PfkB"/>
    <property type="match status" value="1"/>
</dbReference>
<protein>
    <submittedName>
        <fullName evidence="4">Sugar kinase</fullName>
    </submittedName>
</protein>
<dbReference type="GO" id="GO:0005829">
    <property type="term" value="C:cytosol"/>
    <property type="evidence" value="ECO:0007669"/>
    <property type="project" value="TreeGrafter"/>
</dbReference>
<dbReference type="PROSITE" id="PS00584">
    <property type="entry name" value="PFKB_KINASES_2"/>
    <property type="match status" value="1"/>
</dbReference>
<comment type="caution">
    <text evidence="4">The sequence shown here is derived from an EMBL/GenBank/DDBJ whole genome shotgun (WGS) entry which is preliminary data.</text>
</comment>
<dbReference type="GO" id="GO:0016301">
    <property type="term" value="F:kinase activity"/>
    <property type="evidence" value="ECO:0007669"/>
    <property type="project" value="UniProtKB-KW"/>
</dbReference>
<evidence type="ECO:0000313" key="4">
    <source>
        <dbReference type="EMBL" id="HGY57311.1"/>
    </source>
</evidence>
<feature type="domain" description="Carbohydrate kinase PfkB" evidence="3">
    <location>
        <begin position="24"/>
        <end position="273"/>
    </location>
</feature>
<dbReference type="PANTHER" id="PTHR10584">
    <property type="entry name" value="SUGAR KINASE"/>
    <property type="match status" value="1"/>
</dbReference>
<evidence type="ECO:0000256" key="1">
    <source>
        <dbReference type="ARBA" id="ARBA00022679"/>
    </source>
</evidence>
<dbReference type="InterPro" id="IPR011611">
    <property type="entry name" value="PfkB_dom"/>
</dbReference>
<dbReference type="Proteomes" id="UP000885779">
    <property type="component" value="Unassembled WGS sequence"/>
</dbReference>
<keyword evidence="2 4" id="KW-0418">Kinase</keyword>
<dbReference type="SUPFAM" id="SSF53613">
    <property type="entry name" value="Ribokinase-like"/>
    <property type="match status" value="1"/>
</dbReference>
<dbReference type="EMBL" id="DRQG01000152">
    <property type="protein sequence ID" value="HGY57311.1"/>
    <property type="molecule type" value="Genomic_DNA"/>
</dbReference>
<dbReference type="PANTHER" id="PTHR10584:SF166">
    <property type="entry name" value="RIBOKINASE"/>
    <property type="match status" value="1"/>
</dbReference>
<gene>
    <name evidence="4" type="ORF">ENK44_16505</name>
</gene>
<evidence type="ECO:0000256" key="2">
    <source>
        <dbReference type="ARBA" id="ARBA00022777"/>
    </source>
</evidence>
<accession>A0A7V4U3E4</accession>
<dbReference type="InterPro" id="IPR029056">
    <property type="entry name" value="Ribokinase-like"/>
</dbReference>
<sequence length="300" mass="33733">MSVLVVGSIAYDTVETPYGRKDDSMGGSALYFSAASSFFGPVNVVGVVGSDFDASKISFLKKRGVNFDGLYVESGKTFRWGGRYHENLNDRETLFTYLNVFENFKPVIPSKYRNAQYVFLANIDPELQLEVLDQMKKPKLVVLDTMNFWISGKRKALEEVVRRCDIVILNDEEVRELSDEPNLIKAARKVIETFNVGTVIVKKGEHGAVLFHNGTYFFAPAYPLEKVVDPTGAGDSFAGGFVGYLASKDSINEDTLRKAIIYGSAIASFNVQDFSFDHLRDLTLQEIEKRFKEFRSLTKF</sequence>
<dbReference type="Gene3D" id="3.40.1190.20">
    <property type="match status" value="1"/>
</dbReference>
<name>A0A7V4U3E4_CALAY</name>